<gene>
    <name evidence="1" type="ORF">N0V84_006278</name>
</gene>
<dbReference type="OrthoDB" id="2987506at2759"/>
<organism evidence="1 2">
    <name type="scientific">Fusarium piperis</name>
    <dbReference type="NCBI Taxonomy" id="1435070"/>
    <lineage>
        <taxon>Eukaryota</taxon>
        <taxon>Fungi</taxon>
        <taxon>Dikarya</taxon>
        <taxon>Ascomycota</taxon>
        <taxon>Pezizomycotina</taxon>
        <taxon>Sordariomycetes</taxon>
        <taxon>Hypocreomycetidae</taxon>
        <taxon>Hypocreales</taxon>
        <taxon>Nectriaceae</taxon>
        <taxon>Fusarium</taxon>
        <taxon>Fusarium solani species complex</taxon>
    </lineage>
</organism>
<name>A0A9W8WC36_9HYPO</name>
<dbReference type="EMBL" id="JAPEUR010000122">
    <property type="protein sequence ID" value="KAJ4319548.1"/>
    <property type="molecule type" value="Genomic_DNA"/>
</dbReference>
<comment type="caution">
    <text evidence="1">The sequence shown here is derived from an EMBL/GenBank/DDBJ whole genome shotgun (WGS) entry which is preliminary data.</text>
</comment>
<protein>
    <submittedName>
        <fullName evidence="1">Uncharacterized protein</fullName>
    </submittedName>
</protein>
<keyword evidence="2" id="KW-1185">Reference proteome</keyword>
<accession>A0A9W8WC36</accession>
<dbReference type="Proteomes" id="UP001140502">
    <property type="component" value="Unassembled WGS sequence"/>
</dbReference>
<evidence type="ECO:0000313" key="2">
    <source>
        <dbReference type="Proteomes" id="UP001140502"/>
    </source>
</evidence>
<dbReference type="AlphaFoldDB" id="A0A9W8WC36"/>
<sequence>MTTKTLNVRVSPPLIRQLNEQGFKLCFATGVQSSGRVNYNVIASTYNVAPNISIQWEDSYAIAGTMVTAATSMVDINLGQTYTLPQDFTNGTVNNDPSAPQDGFRFFNEAGSAAAIIYKRINGQNAPIYISAMAPLPPGTEDITPLSRVAVWFQRDVETSVMVSELHGASREMEMSWMTEANLEYTGSGVWVQS</sequence>
<proteinExistence type="predicted"/>
<evidence type="ECO:0000313" key="1">
    <source>
        <dbReference type="EMBL" id="KAJ4319548.1"/>
    </source>
</evidence>
<reference evidence="1" key="1">
    <citation type="submission" date="2022-10" db="EMBL/GenBank/DDBJ databases">
        <title>Tapping the CABI collections for fungal endophytes: first genome assemblies for Collariella, Neodidymelliopsis, Ascochyta clinopodiicola, Didymella pomorum, Didymosphaeria variabile, Neocosmospora piperis and Neocucurbitaria cava.</title>
        <authorList>
            <person name="Hill R."/>
        </authorList>
    </citation>
    <scope>NUCLEOTIDE SEQUENCE</scope>
    <source>
        <strain evidence="1">IMI 366586</strain>
    </source>
</reference>